<proteinExistence type="predicted"/>
<dbReference type="AlphaFoldDB" id="A0A8J1TXR7"/>
<sequence length="100" mass="11513">INKPCFPFATILKALEWTIVDYFSLDVEGAEEAILNTIPFNDIHIRVFTVEFAGSGSHKEDALKLQRLRRFFAQRNYTEWGILGKTQSFPLGLDVVFYNL</sequence>
<name>A0A8J1TXR7_OWEFU</name>
<gene>
    <name evidence="1" type="ORF">OFUS_LOCUS12978</name>
</gene>
<organism evidence="1 2">
    <name type="scientific">Owenia fusiformis</name>
    <name type="common">Polychaete worm</name>
    <dbReference type="NCBI Taxonomy" id="6347"/>
    <lineage>
        <taxon>Eukaryota</taxon>
        <taxon>Metazoa</taxon>
        <taxon>Spiralia</taxon>
        <taxon>Lophotrochozoa</taxon>
        <taxon>Annelida</taxon>
        <taxon>Polychaeta</taxon>
        <taxon>Sedentaria</taxon>
        <taxon>Canalipalpata</taxon>
        <taxon>Sabellida</taxon>
        <taxon>Oweniida</taxon>
        <taxon>Oweniidae</taxon>
        <taxon>Owenia</taxon>
    </lineage>
</organism>
<accession>A0A8J1TXR7</accession>
<dbReference type="InterPro" id="IPR053202">
    <property type="entry name" value="EGF_Rcpt_Signaling_Reg"/>
</dbReference>
<dbReference type="PANTHER" id="PTHR34009:SF2">
    <property type="entry name" value="PROTEIN STAR"/>
    <property type="match status" value="1"/>
</dbReference>
<dbReference type="GO" id="GO:0016197">
    <property type="term" value="P:endosomal transport"/>
    <property type="evidence" value="ECO:0007669"/>
    <property type="project" value="TreeGrafter"/>
</dbReference>
<dbReference type="GO" id="GO:0006888">
    <property type="term" value="P:endoplasmic reticulum to Golgi vesicle-mediated transport"/>
    <property type="evidence" value="ECO:0007669"/>
    <property type="project" value="TreeGrafter"/>
</dbReference>
<dbReference type="GO" id="GO:0031902">
    <property type="term" value="C:late endosome membrane"/>
    <property type="evidence" value="ECO:0007669"/>
    <property type="project" value="TreeGrafter"/>
</dbReference>
<dbReference type="GO" id="GO:0005789">
    <property type="term" value="C:endoplasmic reticulum membrane"/>
    <property type="evidence" value="ECO:0007669"/>
    <property type="project" value="TreeGrafter"/>
</dbReference>
<evidence type="ECO:0008006" key="3">
    <source>
        <dbReference type="Google" id="ProtNLM"/>
    </source>
</evidence>
<dbReference type="GO" id="GO:0005794">
    <property type="term" value="C:Golgi apparatus"/>
    <property type="evidence" value="ECO:0007669"/>
    <property type="project" value="TreeGrafter"/>
</dbReference>
<keyword evidence="2" id="KW-1185">Reference proteome</keyword>
<dbReference type="OrthoDB" id="6357215at2759"/>
<dbReference type="PANTHER" id="PTHR34009">
    <property type="entry name" value="PROTEIN STAR"/>
    <property type="match status" value="1"/>
</dbReference>
<comment type="caution">
    <text evidence="1">The sequence shown here is derived from an EMBL/GenBank/DDBJ whole genome shotgun (WGS) entry which is preliminary data.</text>
</comment>
<dbReference type="EMBL" id="CAIIXF020000006">
    <property type="protein sequence ID" value="CAH1787229.1"/>
    <property type="molecule type" value="Genomic_DNA"/>
</dbReference>
<reference evidence="1" key="1">
    <citation type="submission" date="2022-03" db="EMBL/GenBank/DDBJ databases">
        <authorList>
            <person name="Martin C."/>
        </authorList>
    </citation>
    <scope>NUCLEOTIDE SEQUENCE</scope>
</reference>
<dbReference type="GO" id="GO:0005886">
    <property type="term" value="C:plasma membrane"/>
    <property type="evidence" value="ECO:0007669"/>
    <property type="project" value="TreeGrafter"/>
</dbReference>
<evidence type="ECO:0000313" key="1">
    <source>
        <dbReference type="EMBL" id="CAH1787229.1"/>
    </source>
</evidence>
<evidence type="ECO:0000313" key="2">
    <source>
        <dbReference type="Proteomes" id="UP000749559"/>
    </source>
</evidence>
<dbReference type="Proteomes" id="UP000749559">
    <property type="component" value="Unassembled WGS sequence"/>
</dbReference>
<protein>
    <recommendedName>
        <fullName evidence="3">Methyltransferase FkbM domain-containing protein</fullName>
    </recommendedName>
</protein>
<feature type="non-terminal residue" evidence="1">
    <location>
        <position position="1"/>
    </location>
</feature>